<dbReference type="RefSeq" id="WP_281843761.1">
    <property type="nucleotide sequence ID" value="NZ_BROH01000015.1"/>
</dbReference>
<feature type="domain" description="ParB-like N-terminal" evidence="1">
    <location>
        <begin position="27"/>
        <end position="118"/>
    </location>
</feature>
<keyword evidence="3" id="KW-1185">Reference proteome</keyword>
<dbReference type="SUPFAM" id="SSF110849">
    <property type="entry name" value="ParB/Sulfiredoxin"/>
    <property type="match status" value="1"/>
</dbReference>
<comment type="caution">
    <text evidence="2">The sequence shown here is derived from an EMBL/GenBank/DDBJ whole genome shotgun (WGS) entry which is preliminary data.</text>
</comment>
<dbReference type="Gene3D" id="3.90.1530.10">
    <property type="entry name" value="Conserved hypothetical protein from pyrococcus furiosus pfu- 392566-001, ParB domain"/>
    <property type="match status" value="1"/>
</dbReference>
<dbReference type="PANTHER" id="PTHR33375">
    <property type="entry name" value="CHROMOSOME-PARTITIONING PROTEIN PARB-RELATED"/>
    <property type="match status" value="1"/>
</dbReference>
<evidence type="ECO:0000313" key="3">
    <source>
        <dbReference type="Proteomes" id="UP001144205"/>
    </source>
</evidence>
<accession>A0ABQ5LYG1</accession>
<sequence>MGEDLSQQTPTNLHAGKNDLFREVTSVWLLVNLIDQAPRRVRRVLERQTEAVMRSIKRFGFRIPLLVRNKPGSERYEVVDGHTRLAAALRLGAEKLPCILVDDLPDVEIRRLVLSLNKLQETGEWDPDVLRLEINEIIEIDGDYEIPGFEIPEIDLLLQDPSVDGSDPDPLDDLAGLTFDSADPVTNFGDVWVGGGHTIACGRAQDVSGIAIAASMGPPAMVITDPPFNLRVNGHVSTIPGRHGEFAEASGEMQPEEFTEFLVKSLGAMIAMLQPGGIAFVFMDGGTSGSSFRPFASWMWN</sequence>
<dbReference type="InterPro" id="IPR050336">
    <property type="entry name" value="Chromosome_partition/occlusion"/>
</dbReference>
<dbReference type="InterPro" id="IPR003115">
    <property type="entry name" value="ParB_N"/>
</dbReference>
<dbReference type="Proteomes" id="UP001144205">
    <property type="component" value="Unassembled WGS sequence"/>
</dbReference>
<dbReference type="PANTHER" id="PTHR33375:SF1">
    <property type="entry name" value="CHROMOSOME-PARTITIONING PROTEIN PARB-RELATED"/>
    <property type="match status" value="1"/>
</dbReference>
<dbReference type="SUPFAM" id="SSF53335">
    <property type="entry name" value="S-adenosyl-L-methionine-dependent methyltransferases"/>
    <property type="match status" value="1"/>
</dbReference>
<dbReference type="Gene3D" id="3.40.50.150">
    <property type="entry name" value="Vaccinia Virus protein VP39"/>
    <property type="match status" value="1"/>
</dbReference>
<dbReference type="Pfam" id="PF02195">
    <property type="entry name" value="ParB_N"/>
    <property type="match status" value="1"/>
</dbReference>
<evidence type="ECO:0000313" key="2">
    <source>
        <dbReference type="EMBL" id="GKY89833.1"/>
    </source>
</evidence>
<dbReference type="InterPro" id="IPR036086">
    <property type="entry name" value="ParB/Sulfiredoxin_sf"/>
</dbReference>
<name>A0ABQ5LYG1_9RHOB</name>
<evidence type="ECO:0000259" key="1">
    <source>
        <dbReference type="SMART" id="SM00470"/>
    </source>
</evidence>
<organism evidence="2 3">
    <name type="scientific">Sinisalibacter aestuarii</name>
    <dbReference type="NCBI Taxonomy" id="2949426"/>
    <lineage>
        <taxon>Bacteria</taxon>
        <taxon>Pseudomonadati</taxon>
        <taxon>Pseudomonadota</taxon>
        <taxon>Alphaproteobacteria</taxon>
        <taxon>Rhodobacterales</taxon>
        <taxon>Roseobacteraceae</taxon>
        <taxon>Sinisalibacter</taxon>
    </lineage>
</organism>
<dbReference type="InterPro" id="IPR029063">
    <property type="entry name" value="SAM-dependent_MTases_sf"/>
</dbReference>
<gene>
    <name evidence="2" type="ORF">STA1M1_37020</name>
</gene>
<dbReference type="SMART" id="SM00470">
    <property type="entry name" value="ParB"/>
    <property type="match status" value="1"/>
</dbReference>
<reference evidence="2" key="1">
    <citation type="journal article" date="2023" name="Int. J. Syst. Evol. Microbiol.">
        <title>Sinisalibacter aestuarii sp. nov., isolated from estuarine sediment of the Arakawa River.</title>
        <authorList>
            <person name="Arafat S.T."/>
            <person name="Hirano S."/>
            <person name="Sato A."/>
            <person name="Takeuchi K."/>
            <person name="Yasuda T."/>
            <person name="Terahara T."/>
            <person name="Hamada M."/>
            <person name="Kobayashi T."/>
        </authorList>
    </citation>
    <scope>NUCLEOTIDE SEQUENCE</scope>
    <source>
        <strain evidence="2">B-399</strain>
    </source>
</reference>
<protein>
    <recommendedName>
        <fullName evidence="1">ParB-like N-terminal domain-containing protein</fullName>
    </recommendedName>
</protein>
<proteinExistence type="predicted"/>
<dbReference type="EMBL" id="BROH01000015">
    <property type="protein sequence ID" value="GKY89833.1"/>
    <property type="molecule type" value="Genomic_DNA"/>
</dbReference>